<reference evidence="3" key="1">
    <citation type="submission" date="2022-07" db="EMBL/GenBank/DDBJ databases">
        <title>Phylogenomic reconstructions and comparative analyses of Kickxellomycotina fungi.</title>
        <authorList>
            <person name="Reynolds N.K."/>
            <person name="Stajich J.E."/>
            <person name="Barry K."/>
            <person name="Grigoriev I.V."/>
            <person name="Crous P."/>
            <person name="Smith M.E."/>
        </authorList>
    </citation>
    <scope>NUCLEOTIDE SEQUENCE</scope>
    <source>
        <strain evidence="3">BCRC 34297</strain>
    </source>
</reference>
<evidence type="ECO:0000313" key="3">
    <source>
        <dbReference type="EMBL" id="KAJ2755847.1"/>
    </source>
</evidence>
<dbReference type="Proteomes" id="UP001140011">
    <property type="component" value="Unassembled WGS sequence"/>
</dbReference>
<gene>
    <name evidence="3" type="ORF">GGI19_001308</name>
</gene>
<proteinExistence type="predicted"/>
<feature type="region of interest" description="Disordered" evidence="2">
    <location>
        <begin position="140"/>
        <end position="192"/>
    </location>
</feature>
<sequence length="454" mass="49752">MNNDSNNVPVVLDEIEGLESALVVASRRLDRKRHIIAERDRVVAQHEQTIVELRHAISEHERVNIEQRHKIAELECMLAEHQRAIAERNAKIAKQERVTSERVHMIATIAEQADFVMSQAHKLTTMATAVAAAPHTLAAPGNAGPGNAPNTVAPGGAPTSDVALDDAASRTDDDTGNDMPESSHAAKRRRPNQQALEYMDPFVLIGQDVLAEIVRHLTGRQLVPACGESRRIAQELAGLEPFTSSIPQRTRAGLSELAGLHLLRRSDVDLETLGSDVLRWLGLAEQPGAVVFGPRLCYVLVTLGGIRLERMTGAILDNIFRSIMGRTLRSLLVVTGSATKNMSADKLCSLAKAWARKLCDFVVEDGGIKRLQKAATRCNKYYMSECPTDANGNHCDPTGEVAKRVLRDDSNDSTIFLGFDDAHDLEVLCKCFFAIADNDVDEPTAERLRQIAKN</sequence>
<organism evidence="3 4">
    <name type="scientific">Coemansia pectinata</name>
    <dbReference type="NCBI Taxonomy" id="1052879"/>
    <lineage>
        <taxon>Eukaryota</taxon>
        <taxon>Fungi</taxon>
        <taxon>Fungi incertae sedis</taxon>
        <taxon>Zoopagomycota</taxon>
        <taxon>Kickxellomycotina</taxon>
        <taxon>Kickxellomycetes</taxon>
        <taxon>Kickxellales</taxon>
        <taxon>Kickxellaceae</taxon>
        <taxon>Coemansia</taxon>
    </lineage>
</organism>
<evidence type="ECO:0008006" key="5">
    <source>
        <dbReference type="Google" id="ProtNLM"/>
    </source>
</evidence>
<dbReference type="OrthoDB" id="2369838at2759"/>
<comment type="caution">
    <text evidence="3">The sequence shown here is derived from an EMBL/GenBank/DDBJ whole genome shotgun (WGS) entry which is preliminary data.</text>
</comment>
<evidence type="ECO:0000256" key="1">
    <source>
        <dbReference type="SAM" id="Coils"/>
    </source>
</evidence>
<name>A0A9W8H4J1_9FUNG</name>
<evidence type="ECO:0000313" key="4">
    <source>
        <dbReference type="Proteomes" id="UP001140011"/>
    </source>
</evidence>
<dbReference type="EMBL" id="JANBUH010000045">
    <property type="protein sequence ID" value="KAJ2755847.1"/>
    <property type="molecule type" value="Genomic_DNA"/>
</dbReference>
<feature type="compositionally biased region" description="Low complexity" evidence="2">
    <location>
        <begin position="140"/>
        <end position="158"/>
    </location>
</feature>
<protein>
    <recommendedName>
        <fullName evidence="5">FRIGIDA-like protein</fullName>
    </recommendedName>
</protein>
<keyword evidence="4" id="KW-1185">Reference proteome</keyword>
<accession>A0A9W8H4J1</accession>
<feature type="coiled-coil region" evidence="1">
    <location>
        <begin position="43"/>
        <end position="98"/>
    </location>
</feature>
<keyword evidence="1" id="KW-0175">Coiled coil</keyword>
<dbReference type="AlphaFoldDB" id="A0A9W8H4J1"/>
<evidence type="ECO:0000256" key="2">
    <source>
        <dbReference type="SAM" id="MobiDB-lite"/>
    </source>
</evidence>